<evidence type="ECO:0000313" key="2">
    <source>
        <dbReference type="Proteomes" id="UP000702425"/>
    </source>
</evidence>
<dbReference type="RefSeq" id="WP_172190615.1">
    <property type="nucleotide sequence ID" value="NZ_CAWPPK010000314.1"/>
</dbReference>
<reference evidence="1 2" key="1">
    <citation type="journal article" date="2020" name="Sci. Rep.">
        <title>A novel cyanobacterial geosmin producer, revising GeoA distribution and dispersion patterns in Bacteria.</title>
        <authorList>
            <person name="Churro C."/>
            <person name="Semedo-Aguiar A.P."/>
            <person name="Silva A.D."/>
            <person name="Pereira-Leal J.B."/>
            <person name="Leite R.B."/>
        </authorList>
    </citation>
    <scope>NUCLEOTIDE SEQUENCE [LARGE SCALE GENOMIC DNA]</scope>
    <source>
        <strain evidence="1 2">IPMA8</strain>
    </source>
</reference>
<name>A0ABX2D4D0_9CYAN</name>
<proteinExistence type="predicted"/>
<dbReference type="Proteomes" id="UP000702425">
    <property type="component" value="Unassembled WGS sequence"/>
</dbReference>
<organism evidence="1 2">
    <name type="scientific">Microcoleus asticus IPMA8</name>
    <dbReference type="NCBI Taxonomy" id="2563858"/>
    <lineage>
        <taxon>Bacteria</taxon>
        <taxon>Bacillati</taxon>
        <taxon>Cyanobacteriota</taxon>
        <taxon>Cyanophyceae</taxon>
        <taxon>Oscillatoriophycideae</taxon>
        <taxon>Oscillatoriales</taxon>
        <taxon>Microcoleaceae</taxon>
        <taxon>Microcoleus</taxon>
        <taxon>Microcoleus asticus</taxon>
    </lineage>
</organism>
<sequence>MSQFQMQKLEGVWLNDQGKSIPYTKESYDITNDELSNYSIEVTKWSKNTTISISIVTSDKGIDDDWETRSLTESIHRLAKMPHSEFDSQKAELIARAIDLITNWTEN</sequence>
<accession>A0ABX2D4D0</accession>
<dbReference type="EMBL" id="SRRZ01000096">
    <property type="protein sequence ID" value="NQE36750.1"/>
    <property type="molecule type" value="Genomic_DNA"/>
</dbReference>
<comment type="caution">
    <text evidence="1">The sequence shown here is derived from an EMBL/GenBank/DDBJ whole genome shotgun (WGS) entry which is preliminary data.</text>
</comment>
<evidence type="ECO:0000313" key="1">
    <source>
        <dbReference type="EMBL" id="NQE36750.1"/>
    </source>
</evidence>
<gene>
    <name evidence="1" type="ORF">E5S67_04515</name>
</gene>
<keyword evidence="2" id="KW-1185">Reference proteome</keyword>
<protein>
    <submittedName>
        <fullName evidence="1">Uncharacterized protein</fullName>
    </submittedName>
</protein>